<dbReference type="InterPro" id="IPR011989">
    <property type="entry name" value="ARM-like"/>
</dbReference>
<dbReference type="GO" id="GO:0005829">
    <property type="term" value="C:cytosol"/>
    <property type="evidence" value="ECO:0007669"/>
    <property type="project" value="TreeGrafter"/>
</dbReference>
<dbReference type="GO" id="GO:0008360">
    <property type="term" value="P:regulation of cell shape"/>
    <property type="evidence" value="ECO:0007669"/>
    <property type="project" value="TreeGrafter"/>
</dbReference>
<accession>K3WYG7</accession>
<reference evidence="3" key="3">
    <citation type="submission" date="2015-02" db="UniProtKB">
        <authorList>
            <consortium name="EnsemblProtists"/>
        </authorList>
    </citation>
    <scope>IDENTIFICATION</scope>
    <source>
        <strain evidence="3">DAOM BR144</strain>
    </source>
</reference>
<dbReference type="SUPFAM" id="SSF48371">
    <property type="entry name" value="ARM repeat"/>
    <property type="match status" value="1"/>
</dbReference>
<feature type="domain" description="GBD/FH3" evidence="2">
    <location>
        <begin position="213"/>
        <end position="514"/>
    </location>
</feature>
<dbReference type="EnsemblProtists" id="PYU1_T010016">
    <property type="protein sequence ID" value="PYU1_T010016"/>
    <property type="gene ID" value="PYU1_G009996"/>
</dbReference>
<sequence length="514" mass="57596">MWRRRGSIGSGSTSSSSNAKGLESPGVSSHSLTGYPSTTGNSSLLGNDPRTEKSDRPLIFTIDVPTPGPLGLDLRARHIERDKPQRGCIVKGFRPLDGGRRGYLEETGRVKVGDILQVIHKTQIDDLPFEQIVNHAMQLQKDPSAWPLKLEFKRDPSSGEQSSGRPRRSSFFRSSIINPAQDGNFNEKLQYFRGFFANRMPTGGAAPKIKEKPQMPSSDTVNEMYRDLLLKRGVPDDVMDELIRIEPLDTKWHVVWYAQQHENEEHKQSSSAEAAKLAESLVELKWDNKGLKDLEALRNKISVGSTEWLEAFLANFGLDYLTMKLPDPSPFPIEQNKYEKATRICEVILRILRSLTHFTAGVEAITNVPGLVKRIALCFHTDNGDLKKYTLQLLGIVCYNSAAGHQAVVQAFDHYKETKGESVRFSCLRDALKSARYSLVFKEDVLSFVNIIVNKAIRLEDRMAIRSDFMALNMAGYFEEIPKKVPSHNRRVTKTNSGNVQGCEKLCSIAAASK</sequence>
<dbReference type="PANTHER" id="PTHR45857">
    <property type="entry name" value="FORMIN-LIKE PROTEIN"/>
    <property type="match status" value="1"/>
</dbReference>
<dbReference type="VEuPathDB" id="FungiDB:PYU1_G009996"/>
<dbReference type="Proteomes" id="UP000019132">
    <property type="component" value="Unassembled WGS sequence"/>
</dbReference>
<dbReference type="SMART" id="SM01140">
    <property type="entry name" value="Drf_GBD"/>
    <property type="match status" value="1"/>
</dbReference>
<keyword evidence="4" id="KW-1185">Reference proteome</keyword>
<name>K3WYG7_GLOUD</name>
<dbReference type="GO" id="GO:0031267">
    <property type="term" value="F:small GTPase binding"/>
    <property type="evidence" value="ECO:0007669"/>
    <property type="project" value="InterPro"/>
</dbReference>
<evidence type="ECO:0000256" key="1">
    <source>
        <dbReference type="SAM" id="MobiDB-lite"/>
    </source>
</evidence>
<dbReference type="Pfam" id="PF06371">
    <property type="entry name" value="Drf_GBD"/>
    <property type="match status" value="1"/>
</dbReference>
<dbReference type="InterPro" id="IPR016024">
    <property type="entry name" value="ARM-type_fold"/>
</dbReference>
<proteinExistence type="predicted"/>
<reference evidence="4" key="1">
    <citation type="journal article" date="2010" name="Genome Biol.">
        <title>Genome sequence of the necrotrophic plant pathogen Pythium ultimum reveals original pathogenicity mechanisms and effector repertoire.</title>
        <authorList>
            <person name="Levesque C.A."/>
            <person name="Brouwer H."/>
            <person name="Cano L."/>
            <person name="Hamilton J.P."/>
            <person name="Holt C."/>
            <person name="Huitema E."/>
            <person name="Raffaele S."/>
            <person name="Robideau G.P."/>
            <person name="Thines M."/>
            <person name="Win J."/>
            <person name="Zerillo M.M."/>
            <person name="Beakes G.W."/>
            <person name="Boore J.L."/>
            <person name="Busam D."/>
            <person name="Dumas B."/>
            <person name="Ferriera S."/>
            <person name="Fuerstenberg S.I."/>
            <person name="Gachon C.M."/>
            <person name="Gaulin E."/>
            <person name="Govers F."/>
            <person name="Grenville-Briggs L."/>
            <person name="Horner N."/>
            <person name="Hostetler J."/>
            <person name="Jiang R.H."/>
            <person name="Johnson J."/>
            <person name="Krajaejun T."/>
            <person name="Lin H."/>
            <person name="Meijer H.J."/>
            <person name="Moore B."/>
            <person name="Morris P."/>
            <person name="Phuntmart V."/>
            <person name="Puiu D."/>
            <person name="Shetty J."/>
            <person name="Stajich J.E."/>
            <person name="Tripathy S."/>
            <person name="Wawra S."/>
            <person name="van West P."/>
            <person name="Whitty B.R."/>
            <person name="Coutinho P.M."/>
            <person name="Henrissat B."/>
            <person name="Martin F."/>
            <person name="Thomas P.D."/>
            <person name="Tyler B.M."/>
            <person name="De Vries R.P."/>
            <person name="Kamoun S."/>
            <person name="Yandell M."/>
            <person name="Tisserat N."/>
            <person name="Buell C.R."/>
        </authorList>
    </citation>
    <scope>NUCLEOTIDE SEQUENCE</scope>
    <source>
        <strain evidence="4">DAOM:BR144</strain>
    </source>
</reference>
<dbReference type="PANTHER" id="PTHR45857:SF4">
    <property type="entry name" value="FORMIN-LIKE PROTEIN"/>
    <property type="match status" value="1"/>
</dbReference>
<feature type="region of interest" description="Disordered" evidence="1">
    <location>
        <begin position="1"/>
        <end position="60"/>
    </location>
</feature>
<dbReference type="Pfam" id="PF06367">
    <property type="entry name" value="Drf_FH3"/>
    <property type="match status" value="1"/>
</dbReference>
<dbReference type="GO" id="GO:0030866">
    <property type="term" value="P:cortical actin cytoskeleton organization"/>
    <property type="evidence" value="ECO:0007669"/>
    <property type="project" value="TreeGrafter"/>
</dbReference>
<organism evidence="3 4">
    <name type="scientific">Globisporangium ultimum (strain ATCC 200006 / CBS 805.95 / DAOM BR144)</name>
    <name type="common">Pythium ultimum</name>
    <dbReference type="NCBI Taxonomy" id="431595"/>
    <lineage>
        <taxon>Eukaryota</taxon>
        <taxon>Sar</taxon>
        <taxon>Stramenopiles</taxon>
        <taxon>Oomycota</taxon>
        <taxon>Peronosporomycetes</taxon>
        <taxon>Pythiales</taxon>
        <taxon>Pythiaceae</taxon>
        <taxon>Globisporangium</taxon>
    </lineage>
</organism>
<evidence type="ECO:0000259" key="2">
    <source>
        <dbReference type="PROSITE" id="PS51232"/>
    </source>
</evidence>
<dbReference type="PROSITE" id="PS51232">
    <property type="entry name" value="GBD_FH3"/>
    <property type="match status" value="1"/>
</dbReference>
<dbReference type="InterPro" id="IPR043592">
    <property type="entry name" value="FMNL_animal"/>
</dbReference>
<dbReference type="AlphaFoldDB" id="K3WYG7"/>
<evidence type="ECO:0000313" key="4">
    <source>
        <dbReference type="Proteomes" id="UP000019132"/>
    </source>
</evidence>
<dbReference type="Gene3D" id="1.25.10.10">
    <property type="entry name" value="Leucine-rich Repeat Variant"/>
    <property type="match status" value="1"/>
</dbReference>
<protein>
    <recommendedName>
        <fullName evidence="2">GBD/FH3 domain-containing protein</fullName>
    </recommendedName>
</protein>
<dbReference type="eggNOG" id="ENOG502QQEE">
    <property type="taxonomic scope" value="Eukaryota"/>
</dbReference>
<evidence type="ECO:0000313" key="3">
    <source>
        <dbReference type="EnsemblProtists" id="PYU1_T010016"/>
    </source>
</evidence>
<dbReference type="InterPro" id="IPR014768">
    <property type="entry name" value="GBD/FH3_dom"/>
</dbReference>
<dbReference type="STRING" id="431595.K3WYG7"/>
<dbReference type="InterPro" id="IPR010473">
    <property type="entry name" value="GTPase-bd"/>
</dbReference>
<dbReference type="InterPro" id="IPR010472">
    <property type="entry name" value="FH3_dom"/>
</dbReference>
<feature type="compositionally biased region" description="Polar residues" evidence="1">
    <location>
        <begin position="26"/>
        <end position="45"/>
    </location>
</feature>
<dbReference type="GO" id="GO:0016477">
    <property type="term" value="P:cell migration"/>
    <property type="evidence" value="ECO:0007669"/>
    <property type="project" value="TreeGrafter"/>
</dbReference>
<dbReference type="HOGENOM" id="CLU_530525_0_0_1"/>
<reference evidence="4" key="2">
    <citation type="submission" date="2010-04" db="EMBL/GenBank/DDBJ databases">
        <authorList>
            <person name="Buell R."/>
            <person name="Hamilton J."/>
            <person name="Hostetler J."/>
        </authorList>
    </citation>
    <scope>NUCLEOTIDE SEQUENCE [LARGE SCALE GENOMIC DNA]</scope>
    <source>
        <strain evidence="4">DAOM:BR144</strain>
    </source>
</reference>
<dbReference type="InParanoid" id="K3WYG7"/>
<feature type="region of interest" description="Disordered" evidence="1">
    <location>
        <begin position="152"/>
        <end position="172"/>
    </location>
</feature>
<dbReference type="EMBL" id="GL376624">
    <property type="status" value="NOT_ANNOTATED_CDS"/>
    <property type="molecule type" value="Genomic_DNA"/>
</dbReference>
<dbReference type="GO" id="GO:0051015">
    <property type="term" value="F:actin filament binding"/>
    <property type="evidence" value="ECO:0007669"/>
    <property type="project" value="TreeGrafter"/>
</dbReference>